<dbReference type="STRING" id="1774969.AUC69_08225"/>
<dbReference type="GO" id="GO:0006310">
    <property type="term" value="P:DNA recombination"/>
    <property type="evidence" value="ECO:0007669"/>
    <property type="project" value="InterPro"/>
</dbReference>
<organism evidence="6 7">
    <name type="scientific">Methyloceanibacter superfactus</name>
    <dbReference type="NCBI Taxonomy" id="1774969"/>
    <lineage>
        <taxon>Bacteria</taxon>
        <taxon>Pseudomonadati</taxon>
        <taxon>Pseudomonadota</taxon>
        <taxon>Alphaproteobacteria</taxon>
        <taxon>Hyphomicrobiales</taxon>
        <taxon>Hyphomicrobiaceae</taxon>
        <taxon>Methyloceanibacter</taxon>
    </lineage>
</organism>
<evidence type="ECO:0000256" key="4">
    <source>
        <dbReference type="ARBA" id="ARBA00034003"/>
    </source>
</evidence>
<gene>
    <name evidence="6" type="ORF">AUC69_08225</name>
</gene>
<dbReference type="GO" id="GO:0005524">
    <property type="term" value="F:ATP binding"/>
    <property type="evidence" value="ECO:0007669"/>
    <property type="project" value="InterPro"/>
</dbReference>
<dbReference type="Gene3D" id="3.30.1490.70">
    <property type="match status" value="1"/>
</dbReference>
<dbReference type="GO" id="GO:0006281">
    <property type="term" value="P:DNA repair"/>
    <property type="evidence" value="ECO:0007669"/>
    <property type="project" value="InterPro"/>
</dbReference>
<dbReference type="Pfam" id="PF04679">
    <property type="entry name" value="DNA_ligase_A_C"/>
    <property type="match status" value="1"/>
</dbReference>
<evidence type="ECO:0000313" key="6">
    <source>
        <dbReference type="EMBL" id="ODR99611.1"/>
    </source>
</evidence>
<evidence type="ECO:0000313" key="7">
    <source>
        <dbReference type="Proteomes" id="UP000094472"/>
    </source>
</evidence>
<keyword evidence="3 6" id="KW-0436">Ligase</keyword>
<protein>
    <recommendedName>
        <fullName evidence="2">DNA ligase (ATP)</fullName>
        <ecNumber evidence="2">6.5.1.1</ecNumber>
    </recommendedName>
</protein>
<dbReference type="PANTHER" id="PTHR45674">
    <property type="entry name" value="DNA LIGASE 1/3 FAMILY MEMBER"/>
    <property type="match status" value="1"/>
</dbReference>
<evidence type="ECO:0000256" key="2">
    <source>
        <dbReference type="ARBA" id="ARBA00012727"/>
    </source>
</evidence>
<dbReference type="InterPro" id="IPR012340">
    <property type="entry name" value="NA-bd_OB-fold"/>
</dbReference>
<dbReference type="Gene3D" id="3.30.470.30">
    <property type="entry name" value="DNA ligase/mRNA capping enzyme"/>
    <property type="match status" value="1"/>
</dbReference>
<dbReference type="Pfam" id="PF01068">
    <property type="entry name" value="DNA_ligase_A_M"/>
    <property type="match status" value="1"/>
</dbReference>
<reference evidence="6 7" key="1">
    <citation type="journal article" date="2016" name="Environ. Microbiol.">
        <title>New Methyloceanibacter diversity from North Sea sediments includes methanotroph containing solely the soluble methane monooxygenase.</title>
        <authorList>
            <person name="Vekeman B."/>
            <person name="Kerckhof F.M."/>
            <person name="Cremers G."/>
            <person name="de Vos P."/>
            <person name="Vandamme P."/>
            <person name="Boon N."/>
            <person name="Op den Camp H.J."/>
            <person name="Heylen K."/>
        </authorList>
    </citation>
    <scope>NUCLEOTIDE SEQUENCE [LARGE SCALE GENOMIC DNA]</scope>
    <source>
        <strain evidence="6 7">R-67175</strain>
    </source>
</reference>
<comment type="similarity">
    <text evidence="1">Belongs to the ATP-dependent DNA ligase family.</text>
</comment>
<dbReference type="InterPro" id="IPR016059">
    <property type="entry name" value="DNA_ligase_ATP-dep_CS"/>
</dbReference>
<dbReference type="InterPro" id="IPR012309">
    <property type="entry name" value="DNA_ligase_ATP-dep_C"/>
</dbReference>
<sequence>MTYDLHPMLATLTDKPFDDPDWIFETKWDGFRAVAVAAPGQAALYSRNGNDISKKYPAICEALAAIKKEAVLDGEVVALDAHGRSRFQLLQNAGRESARLLYCVFDLLYLDGQDLRAWPLLRRKEALEKVLPKSPLLLYSAHVTGDGLKAFTKAKRAQEEGVIAKLASSPYLSGKRTRDWLKVKASQEQEVVIVGFTKPRGSRNCFGALLLAVRDGKRWKYAGRVGAGFSEKSLREIYAKLVPLITRAKPIDKKVPSEANTTWVKPKLVAEIKFTEWTAGGEMRHPVFLGLRTDKPASEVIREVPKSLRVVKSSP</sequence>
<dbReference type="PANTHER" id="PTHR45674:SF4">
    <property type="entry name" value="DNA LIGASE 1"/>
    <property type="match status" value="1"/>
</dbReference>
<dbReference type="PROSITE" id="PS00697">
    <property type="entry name" value="DNA_LIGASE_A1"/>
    <property type="match status" value="1"/>
</dbReference>
<dbReference type="CDD" id="cd07971">
    <property type="entry name" value="OBF_DNA_ligase_LigD"/>
    <property type="match status" value="1"/>
</dbReference>
<evidence type="ECO:0000259" key="5">
    <source>
        <dbReference type="PROSITE" id="PS50160"/>
    </source>
</evidence>
<accession>A0A1E3W273</accession>
<dbReference type="Gene3D" id="2.40.50.140">
    <property type="entry name" value="Nucleic acid-binding proteins"/>
    <property type="match status" value="1"/>
</dbReference>
<dbReference type="SUPFAM" id="SSF56091">
    <property type="entry name" value="DNA ligase/mRNA capping enzyme, catalytic domain"/>
    <property type="match status" value="1"/>
</dbReference>
<dbReference type="EC" id="6.5.1.1" evidence="2"/>
<evidence type="ECO:0000256" key="3">
    <source>
        <dbReference type="ARBA" id="ARBA00022598"/>
    </source>
</evidence>
<keyword evidence="7" id="KW-1185">Reference proteome</keyword>
<dbReference type="RefSeq" id="WP_069441159.1">
    <property type="nucleotide sequence ID" value="NZ_LPWF01000016.1"/>
</dbReference>
<proteinExistence type="inferred from homology"/>
<dbReference type="PROSITE" id="PS50160">
    <property type="entry name" value="DNA_LIGASE_A3"/>
    <property type="match status" value="1"/>
</dbReference>
<feature type="domain" description="ATP-dependent DNA ligase family profile" evidence="5">
    <location>
        <begin position="93"/>
        <end position="191"/>
    </location>
</feature>
<comment type="caution">
    <text evidence="6">The sequence shown here is derived from an EMBL/GenBank/DDBJ whole genome shotgun (WGS) entry which is preliminary data.</text>
</comment>
<dbReference type="GO" id="GO:0003910">
    <property type="term" value="F:DNA ligase (ATP) activity"/>
    <property type="evidence" value="ECO:0007669"/>
    <property type="project" value="UniProtKB-EC"/>
</dbReference>
<name>A0A1E3W273_9HYPH</name>
<dbReference type="NCBIfam" id="TIGR02779">
    <property type="entry name" value="NHEJ_ligase_lig"/>
    <property type="match status" value="1"/>
</dbReference>
<dbReference type="InterPro" id="IPR014146">
    <property type="entry name" value="LigD_ligase_dom"/>
</dbReference>
<dbReference type="EMBL" id="LPWF01000016">
    <property type="protein sequence ID" value="ODR99611.1"/>
    <property type="molecule type" value="Genomic_DNA"/>
</dbReference>
<dbReference type="InterPro" id="IPR050191">
    <property type="entry name" value="ATP-dep_DNA_ligase"/>
</dbReference>
<dbReference type="AlphaFoldDB" id="A0A1E3W273"/>
<dbReference type="CDD" id="cd07906">
    <property type="entry name" value="Adenylation_DNA_ligase_LigD_LigC"/>
    <property type="match status" value="1"/>
</dbReference>
<evidence type="ECO:0000256" key="1">
    <source>
        <dbReference type="ARBA" id="ARBA00007572"/>
    </source>
</evidence>
<dbReference type="Proteomes" id="UP000094472">
    <property type="component" value="Unassembled WGS sequence"/>
</dbReference>
<dbReference type="SUPFAM" id="SSF50249">
    <property type="entry name" value="Nucleic acid-binding proteins"/>
    <property type="match status" value="1"/>
</dbReference>
<dbReference type="OrthoDB" id="9802472at2"/>
<comment type="catalytic activity">
    <reaction evidence="4">
        <text>ATP + (deoxyribonucleotide)n-3'-hydroxyl + 5'-phospho-(deoxyribonucleotide)m = (deoxyribonucleotide)n+m + AMP + diphosphate.</text>
        <dbReference type="EC" id="6.5.1.1"/>
    </reaction>
</comment>
<dbReference type="InterPro" id="IPR012310">
    <property type="entry name" value="DNA_ligase_ATP-dep_cent"/>
</dbReference>